<reference evidence="2" key="1">
    <citation type="journal article" date="2014" name="Nat. Commun.">
        <title>Genomic adaptations of the halophilic Dead Sea filamentous fungus Eurotium rubrum.</title>
        <authorList>
            <person name="Kis-Papo T."/>
            <person name="Weig A.R."/>
            <person name="Riley R."/>
            <person name="Persoh D."/>
            <person name="Salamov A."/>
            <person name="Sun H."/>
            <person name="Lipzen A."/>
            <person name="Wasser S.P."/>
            <person name="Rambold G."/>
            <person name="Grigoriev I.V."/>
            <person name="Nevo E."/>
        </authorList>
    </citation>
    <scope>NUCLEOTIDE SEQUENCE [LARGE SCALE GENOMIC DNA]</scope>
    <source>
        <strain evidence="2">CBS 135680</strain>
    </source>
</reference>
<evidence type="ECO:0000313" key="2">
    <source>
        <dbReference type="Proteomes" id="UP000019804"/>
    </source>
</evidence>
<dbReference type="RefSeq" id="XP_040643163.1">
    <property type="nucleotide sequence ID" value="XM_040780552.1"/>
</dbReference>
<dbReference type="HOGENOM" id="CLU_2512243_0_0_1"/>
<organism evidence="1 2">
    <name type="scientific">Aspergillus ruber (strain CBS 135680)</name>
    <dbReference type="NCBI Taxonomy" id="1388766"/>
    <lineage>
        <taxon>Eukaryota</taxon>
        <taxon>Fungi</taxon>
        <taxon>Dikarya</taxon>
        <taxon>Ascomycota</taxon>
        <taxon>Pezizomycotina</taxon>
        <taxon>Eurotiomycetes</taxon>
        <taxon>Eurotiomycetidae</taxon>
        <taxon>Eurotiales</taxon>
        <taxon>Aspergillaceae</taxon>
        <taxon>Aspergillus</taxon>
        <taxon>Aspergillus subgen. Aspergillus</taxon>
    </lineage>
</organism>
<dbReference type="SUPFAM" id="SSF57938">
    <property type="entry name" value="DnaJ/Hsp40 cysteine-rich domain"/>
    <property type="match status" value="1"/>
</dbReference>
<protein>
    <submittedName>
        <fullName evidence="1">Uncharacterized protein</fullName>
    </submittedName>
</protein>
<dbReference type="GeneID" id="63695676"/>
<gene>
    <name evidence="1" type="ORF">EURHEDRAFT_407435</name>
</gene>
<name>A0A017ST68_ASPRC</name>
<evidence type="ECO:0000313" key="1">
    <source>
        <dbReference type="EMBL" id="EYE99475.1"/>
    </source>
</evidence>
<sequence length="85" mass="9500">MSASASDSSNGSGRAPDPKCEVCHGIGHYEDYDSEIIRTECEVCEGTGLFSEYLDCGRCRGRGIRERESEYLVEKECNCRKPSRK</sequence>
<dbReference type="InterPro" id="IPR036410">
    <property type="entry name" value="HSP_DnaJ_Cys-rich_dom_sf"/>
</dbReference>
<keyword evidence="2" id="KW-1185">Reference proteome</keyword>
<dbReference type="Proteomes" id="UP000019804">
    <property type="component" value="Unassembled WGS sequence"/>
</dbReference>
<dbReference type="EMBL" id="KK088411">
    <property type="protein sequence ID" value="EYE99475.1"/>
    <property type="molecule type" value="Genomic_DNA"/>
</dbReference>
<proteinExistence type="predicted"/>
<dbReference type="AlphaFoldDB" id="A0A017ST68"/>
<dbReference type="OrthoDB" id="10340093at2759"/>
<accession>A0A017ST68</accession>